<organism evidence="4 5">
    <name type="scientific">Tetrahymena thermophila (strain SB210)</name>
    <dbReference type="NCBI Taxonomy" id="312017"/>
    <lineage>
        <taxon>Eukaryota</taxon>
        <taxon>Sar</taxon>
        <taxon>Alveolata</taxon>
        <taxon>Ciliophora</taxon>
        <taxon>Intramacronucleata</taxon>
        <taxon>Oligohymenophorea</taxon>
        <taxon>Hymenostomatida</taxon>
        <taxon>Tetrahymenina</taxon>
        <taxon>Tetrahymenidae</taxon>
        <taxon>Tetrahymena</taxon>
    </lineage>
</organism>
<dbReference type="InterPro" id="IPR004143">
    <property type="entry name" value="BPL_LPL_catalytic"/>
</dbReference>
<dbReference type="PANTHER" id="PTHR12835:SF5">
    <property type="entry name" value="BIOTIN--PROTEIN LIGASE"/>
    <property type="match status" value="1"/>
</dbReference>
<dbReference type="GeneID" id="7834300"/>
<dbReference type="InterPro" id="IPR004408">
    <property type="entry name" value="Biotin_CoA_COase_ligase"/>
</dbReference>
<dbReference type="RefSeq" id="XP_001010351.1">
    <property type="nucleotide sequence ID" value="XM_001010351.1"/>
</dbReference>
<dbReference type="KEGG" id="tet:TTHERM_01005310"/>
<dbReference type="InParanoid" id="Q22XR5"/>
<dbReference type="NCBIfam" id="TIGR00121">
    <property type="entry name" value="birA_ligase"/>
    <property type="match status" value="1"/>
</dbReference>
<gene>
    <name evidence="4" type="ORF">TTHERM_01005310</name>
</gene>
<dbReference type="InterPro" id="IPR027443">
    <property type="entry name" value="IPNS-like_sf"/>
</dbReference>
<evidence type="ECO:0000259" key="3">
    <source>
        <dbReference type="PROSITE" id="PS51733"/>
    </source>
</evidence>
<accession>Q22XR5</accession>
<protein>
    <submittedName>
        <fullName evidence="4">Biotin-(Acetyl-CoA carboxylase) ligase</fullName>
    </submittedName>
</protein>
<dbReference type="EMBL" id="GG662802">
    <property type="protein sequence ID" value="EAR90106.1"/>
    <property type="molecule type" value="Genomic_DNA"/>
</dbReference>
<dbReference type="Pfam" id="PF03099">
    <property type="entry name" value="BPL_LplA_LipB"/>
    <property type="match status" value="1"/>
</dbReference>
<evidence type="ECO:0000313" key="5">
    <source>
        <dbReference type="Proteomes" id="UP000009168"/>
    </source>
</evidence>
<dbReference type="Gene3D" id="2.60.120.330">
    <property type="entry name" value="B-lactam Antibiotic, Isopenicillin N Synthase, Chain"/>
    <property type="match status" value="1"/>
</dbReference>
<keyword evidence="2 4" id="KW-0436">Ligase</keyword>
<dbReference type="Proteomes" id="UP000009168">
    <property type="component" value="Unassembled WGS sequence"/>
</dbReference>
<dbReference type="PROSITE" id="PS51733">
    <property type="entry name" value="BPL_LPL_CATALYTIC"/>
    <property type="match status" value="1"/>
</dbReference>
<dbReference type="InterPro" id="IPR045864">
    <property type="entry name" value="aa-tRNA-synth_II/BPL/LPL"/>
</dbReference>
<dbReference type="OrthoDB" id="10250105at2759"/>
<dbReference type="eggNOG" id="KOG1536">
    <property type="taxonomic scope" value="Eukaryota"/>
</dbReference>
<dbReference type="GO" id="GO:0004077">
    <property type="term" value="F:biotin--[biotin carboxyl-carrier protein] ligase activity"/>
    <property type="evidence" value="ECO:0007669"/>
    <property type="project" value="InterPro"/>
</dbReference>
<sequence length="637" mass="73825">MNKEAFKVKKICYLAFKRAADGDMNEVKNLIDIFQKQRMIILSKIPGCSQLRKEVCHIAMQLNSQHTENKKYFSVGTNSYNGMISHMNNYFNIPQVIEKAQSLGYQKNDSPDLLIRAQNPEIQNFNDMEKKFIDFSRSIFLEFFKIVDYYLRNDIQQQKIHDQNQCLEHYVKSSEVQKYRNIILLPSQDQYETAAIDEQNQIQVPWHFDVSMATLLLKEMYIVKEQSSQYCYKEIPQPDCGAGLVIRDAYGSDHVVSIEDDEVIIQGGISLQILSNDILKAQAHCVRKPKDRAIGRISNTTFFYPPFDTKMETNDQKQTIEIQASDMNVIDKIIKFSNHWRQGVQWIEFHHNQMLQHLLKAFVIQQQKKYNISEEIQINYHSVQVPQGQVKIYQFNQIDSTMDVAKFWCKHYVSDKYSFGFVADQQSNGKGQNQNSWLSPKGNCYVTFLIKFESELSYCISQLTALSVLETIEQFIVKNQGSSQNKIICPQLKWINDIYINEKKVSGVLCTSDGDYLSIGIGVNLNQNPFLDTATSLKKELQLDGDINVLDFIQNLSYNLMANLQEVRNARSYEKQIVKIIQKLMYINQRVIIYDETLTIKLQEGIFVGLNKYGNAILQDGDKQTTVIHGRMRKTLT</sequence>
<name>Q22XR5_TETTS</name>
<keyword evidence="5" id="KW-1185">Reference proteome</keyword>
<dbReference type="SUPFAM" id="SSF51197">
    <property type="entry name" value="Clavaminate synthase-like"/>
    <property type="match status" value="1"/>
</dbReference>
<proteinExistence type="inferred from homology"/>
<dbReference type="STRING" id="312017.Q22XR5"/>
<evidence type="ECO:0000256" key="1">
    <source>
        <dbReference type="ARBA" id="ARBA00009934"/>
    </source>
</evidence>
<comment type="similarity">
    <text evidence="1">Belongs to the biotin--protein ligase family.</text>
</comment>
<dbReference type="SUPFAM" id="SSF55681">
    <property type="entry name" value="Class II aaRS and biotin synthetases"/>
    <property type="match status" value="1"/>
</dbReference>
<feature type="domain" description="BPL/LPL catalytic" evidence="3">
    <location>
        <begin position="387"/>
        <end position="568"/>
    </location>
</feature>
<dbReference type="GO" id="GO:0005737">
    <property type="term" value="C:cytoplasm"/>
    <property type="evidence" value="ECO:0007669"/>
    <property type="project" value="TreeGrafter"/>
</dbReference>
<dbReference type="HOGENOM" id="CLU_450191_0_0_1"/>
<reference evidence="5" key="1">
    <citation type="journal article" date="2006" name="PLoS Biol.">
        <title>Macronuclear genome sequence of the ciliate Tetrahymena thermophila, a model eukaryote.</title>
        <authorList>
            <person name="Eisen J.A."/>
            <person name="Coyne R.S."/>
            <person name="Wu M."/>
            <person name="Wu D."/>
            <person name="Thiagarajan M."/>
            <person name="Wortman J.R."/>
            <person name="Badger J.H."/>
            <person name="Ren Q."/>
            <person name="Amedeo P."/>
            <person name="Jones K.M."/>
            <person name="Tallon L.J."/>
            <person name="Delcher A.L."/>
            <person name="Salzberg S.L."/>
            <person name="Silva J.C."/>
            <person name="Haas B.J."/>
            <person name="Majoros W.H."/>
            <person name="Farzad M."/>
            <person name="Carlton J.M."/>
            <person name="Smith R.K. Jr."/>
            <person name="Garg J."/>
            <person name="Pearlman R.E."/>
            <person name="Karrer K.M."/>
            <person name="Sun L."/>
            <person name="Manning G."/>
            <person name="Elde N.C."/>
            <person name="Turkewitz A.P."/>
            <person name="Asai D.J."/>
            <person name="Wilkes D.E."/>
            <person name="Wang Y."/>
            <person name="Cai H."/>
            <person name="Collins K."/>
            <person name="Stewart B.A."/>
            <person name="Lee S.R."/>
            <person name="Wilamowska K."/>
            <person name="Weinberg Z."/>
            <person name="Ruzzo W.L."/>
            <person name="Wloga D."/>
            <person name="Gaertig J."/>
            <person name="Frankel J."/>
            <person name="Tsao C.-C."/>
            <person name="Gorovsky M.A."/>
            <person name="Keeling P.J."/>
            <person name="Waller R.F."/>
            <person name="Patron N.J."/>
            <person name="Cherry J.M."/>
            <person name="Stover N.A."/>
            <person name="Krieger C.J."/>
            <person name="del Toro C."/>
            <person name="Ryder H.F."/>
            <person name="Williamson S.C."/>
            <person name="Barbeau R.A."/>
            <person name="Hamilton E.P."/>
            <person name="Orias E."/>
        </authorList>
    </citation>
    <scope>NUCLEOTIDE SEQUENCE [LARGE SCALE GENOMIC DNA]</scope>
    <source>
        <strain evidence="5">SB210</strain>
    </source>
</reference>
<dbReference type="AlphaFoldDB" id="Q22XR5"/>
<evidence type="ECO:0000313" key="4">
    <source>
        <dbReference type="EMBL" id="EAR90106.1"/>
    </source>
</evidence>
<dbReference type="CDD" id="cd16442">
    <property type="entry name" value="BPL"/>
    <property type="match status" value="1"/>
</dbReference>
<dbReference type="Gene3D" id="3.30.930.10">
    <property type="entry name" value="Bira Bifunctional Protein, Domain 2"/>
    <property type="match status" value="1"/>
</dbReference>
<dbReference type="PANTHER" id="PTHR12835">
    <property type="entry name" value="BIOTIN PROTEIN LIGASE"/>
    <property type="match status" value="1"/>
</dbReference>
<evidence type="ECO:0000256" key="2">
    <source>
        <dbReference type="ARBA" id="ARBA00022598"/>
    </source>
</evidence>